<dbReference type="FunFam" id="3.40.50.2000:FF:000189">
    <property type="entry name" value="UDP-glucuronosyltransferase 2B14-like Protein"/>
    <property type="match status" value="1"/>
</dbReference>
<dbReference type="SUPFAM" id="SSF53756">
    <property type="entry name" value="UDP-Glycosyltransferase/glycogen phosphorylase"/>
    <property type="match status" value="1"/>
</dbReference>
<reference evidence="4" key="2">
    <citation type="submission" date="2021-08" db="EMBL/GenBank/DDBJ databases">
        <authorList>
            <person name="Eriksson T."/>
        </authorList>
    </citation>
    <scope>NUCLEOTIDE SEQUENCE</scope>
    <source>
        <strain evidence="4">Stoneville</strain>
        <tissue evidence="4">Whole head</tissue>
    </source>
</reference>
<organism evidence="4 5">
    <name type="scientific">Tenebrio molitor</name>
    <name type="common">Yellow mealworm beetle</name>
    <dbReference type="NCBI Taxonomy" id="7067"/>
    <lineage>
        <taxon>Eukaryota</taxon>
        <taxon>Metazoa</taxon>
        <taxon>Ecdysozoa</taxon>
        <taxon>Arthropoda</taxon>
        <taxon>Hexapoda</taxon>
        <taxon>Insecta</taxon>
        <taxon>Pterygota</taxon>
        <taxon>Neoptera</taxon>
        <taxon>Endopterygota</taxon>
        <taxon>Coleoptera</taxon>
        <taxon>Polyphaga</taxon>
        <taxon>Cucujiformia</taxon>
        <taxon>Tenebrionidae</taxon>
        <taxon>Tenebrio</taxon>
    </lineage>
</organism>
<dbReference type="CDD" id="cd03784">
    <property type="entry name" value="GT1_Gtf-like"/>
    <property type="match status" value="1"/>
</dbReference>
<evidence type="ECO:0000313" key="4">
    <source>
        <dbReference type="EMBL" id="KAH0818934.1"/>
    </source>
</evidence>
<evidence type="ECO:0000256" key="3">
    <source>
        <dbReference type="ARBA" id="ARBA00022679"/>
    </source>
</evidence>
<dbReference type="AlphaFoldDB" id="A0A8J6LDX7"/>
<keyword evidence="3" id="KW-0808">Transferase</keyword>
<proteinExistence type="inferred from homology"/>
<keyword evidence="2" id="KW-0328">Glycosyltransferase</keyword>
<dbReference type="InterPro" id="IPR002213">
    <property type="entry name" value="UDP_glucos_trans"/>
</dbReference>
<gene>
    <name evidence="4" type="ORF">GEV33_003857</name>
</gene>
<dbReference type="Gene3D" id="3.40.50.2000">
    <property type="entry name" value="Glycogen Phosphorylase B"/>
    <property type="match status" value="1"/>
</dbReference>
<sequence>MNLYQRIENVISLLESKFFNNFFGSEQCNRAAQEFFGANLPTLESLAQETNLILINNHFSMNVWPTVKNVIEIGGLHVHEPRPLSKYFESLVTTDARGIIFLSMGSMMMTETFSPDKLQGMFDAFAELPYKVLWKAVPEKFPKGLVIPENIHFEKWMPQMDILCHPSVKLFISHGGLLGGQEAVYCGIPRIGIPLFADQNKNILLAEEMGIAVKVSYNDISKETILSAVGRILKDTT</sequence>
<evidence type="ECO:0000256" key="1">
    <source>
        <dbReference type="ARBA" id="ARBA00009995"/>
    </source>
</evidence>
<comment type="caution">
    <text evidence="4">The sequence shown here is derived from an EMBL/GenBank/DDBJ whole genome shotgun (WGS) entry which is preliminary data.</text>
</comment>
<reference evidence="4" key="1">
    <citation type="journal article" date="2020" name="J Insects Food Feed">
        <title>The yellow mealworm (Tenebrio molitor) genome: a resource for the emerging insects as food and feed industry.</title>
        <authorList>
            <person name="Eriksson T."/>
            <person name="Andere A."/>
            <person name="Kelstrup H."/>
            <person name="Emery V."/>
            <person name="Picard C."/>
        </authorList>
    </citation>
    <scope>NUCLEOTIDE SEQUENCE</scope>
    <source>
        <strain evidence="4">Stoneville</strain>
        <tissue evidence="4">Whole head</tissue>
    </source>
</reference>
<comment type="similarity">
    <text evidence="1">Belongs to the UDP-glycosyltransferase family.</text>
</comment>
<accession>A0A8J6LDX7</accession>
<dbReference type="EMBL" id="JABDTM020016224">
    <property type="protein sequence ID" value="KAH0818934.1"/>
    <property type="molecule type" value="Genomic_DNA"/>
</dbReference>
<name>A0A8J6LDX7_TENMO</name>
<dbReference type="InterPro" id="IPR050271">
    <property type="entry name" value="UDP-glycosyltransferase"/>
</dbReference>
<evidence type="ECO:0008006" key="6">
    <source>
        <dbReference type="Google" id="ProtNLM"/>
    </source>
</evidence>
<dbReference type="PANTHER" id="PTHR48043:SF145">
    <property type="entry name" value="FI06409P-RELATED"/>
    <property type="match status" value="1"/>
</dbReference>
<keyword evidence="5" id="KW-1185">Reference proteome</keyword>
<protein>
    <recommendedName>
        <fullName evidence="6">UDP-glucuronosyltransferase</fullName>
    </recommendedName>
</protein>
<evidence type="ECO:0000313" key="5">
    <source>
        <dbReference type="Proteomes" id="UP000719412"/>
    </source>
</evidence>
<evidence type="ECO:0000256" key="2">
    <source>
        <dbReference type="ARBA" id="ARBA00022676"/>
    </source>
</evidence>
<dbReference type="PANTHER" id="PTHR48043">
    <property type="entry name" value="EG:EG0003.4 PROTEIN-RELATED"/>
    <property type="match status" value="1"/>
</dbReference>
<dbReference type="GO" id="GO:0008194">
    <property type="term" value="F:UDP-glycosyltransferase activity"/>
    <property type="evidence" value="ECO:0007669"/>
    <property type="project" value="InterPro"/>
</dbReference>
<dbReference type="Proteomes" id="UP000719412">
    <property type="component" value="Unassembled WGS sequence"/>
</dbReference>
<dbReference type="Pfam" id="PF00201">
    <property type="entry name" value="UDPGT"/>
    <property type="match status" value="1"/>
</dbReference>